<accession>A0A285CWI3</accession>
<dbReference type="FunFam" id="3.20.10.10:FF:000002">
    <property type="entry name" value="D-alanine aminotransferase"/>
    <property type="match status" value="1"/>
</dbReference>
<comment type="cofactor">
    <cofactor evidence="1 11">
        <name>pyridoxal 5'-phosphate</name>
        <dbReference type="ChEBI" id="CHEBI:597326"/>
    </cofactor>
</comment>
<dbReference type="GO" id="GO:0047810">
    <property type="term" value="F:D-alanine-2-oxoglutarate aminotransferase activity"/>
    <property type="evidence" value="ECO:0007669"/>
    <property type="project" value="UniProtKB-EC"/>
</dbReference>
<evidence type="ECO:0000256" key="4">
    <source>
        <dbReference type="ARBA" id="ARBA00012874"/>
    </source>
</evidence>
<comment type="subunit">
    <text evidence="3">Homodimer.</text>
</comment>
<keyword evidence="14" id="KW-1185">Reference proteome</keyword>
<evidence type="ECO:0000256" key="7">
    <source>
        <dbReference type="ARBA" id="ARBA00022679"/>
    </source>
</evidence>
<dbReference type="CDD" id="cd01558">
    <property type="entry name" value="D-AAT_like"/>
    <property type="match status" value="1"/>
</dbReference>
<dbReference type="PANTHER" id="PTHR42743">
    <property type="entry name" value="AMINO-ACID AMINOTRANSFERASE"/>
    <property type="match status" value="1"/>
</dbReference>
<reference evidence="13 14" key="1">
    <citation type="submission" date="2017-08" db="EMBL/GenBank/DDBJ databases">
        <authorList>
            <person name="de Groot N.N."/>
        </authorList>
    </citation>
    <scope>NUCLEOTIDE SEQUENCE [LARGE SCALE GENOMIC DNA]</scope>
    <source>
        <strain evidence="13 14">JC228</strain>
    </source>
</reference>
<dbReference type="OrthoDB" id="9805628at2"/>
<dbReference type="InterPro" id="IPR043132">
    <property type="entry name" value="BCAT-like_C"/>
</dbReference>
<keyword evidence="6" id="KW-0032">Aminotransferase</keyword>
<dbReference type="InterPro" id="IPR050571">
    <property type="entry name" value="Class-IV_PLP-Dep_Aminotrnsfr"/>
</dbReference>
<evidence type="ECO:0000256" key="2">
    <source>
        <dbReference type="ARBA" id="ARBA00009320"/>
    </source>
</evidence>
<dbReference type="InterPro" id="IPR043131">
    <property type="entry name" value="BCAT-like_N"/>
</dbReference>
<dbReference type="InterPro" id="IPR036038">
    <property type="entry name" value="Aminotransferase-like"/>
</dbReference>
<name>A0A285CWI3_9BACI</name>
<dbReference type="PANTHER" id="PTHR42743:SF10">
    <property type="entry name" value="D-ALANINE AMINOTRANSFERASE"/>
    <property type="match status" value="1"/>
</dbReference>
<dbReference type="PROSITE" id="PS00770">
    <property type="entry name" value="AA_TRANSFER_CLASS_4"/>
    <property type="match status" value="1"/>
</dbReference>
<evidence type="ECO:0000256" key="6">
    <source>
        <dbReference type="ARBA" id="ARBA00022576"/>
    </source>
</evidence>
<dbReference type="GO" id="GO:0030170">
    <property type="term" value="F:pyridoxal phosphate binding"/>
    <property type="evidence" value="ECO:0007669"/>
    <property type="project" value="InterPro"/>
</dbReference>
<dbReference type="EC" id="2.6.1.21" evidence="4 12"/>
<dbReference type="Gene3D" id="3.20.10.10">
    <property type="entry name" value="D-amino Acid Aminotransferase, subunit A, domain 2"/>
    <property type="match status" value="1"/>
</dbReference>
<evidence type="ECO:0000256" key="11">
    <source>
        <dbReference type="RuleBase" id="RU004516"/>
    </source>
</evidence>
<dbReference type="InterPro" id="IPR001544">
    <property type="entry name" value="Aminotrans_IV"/>
</dbReference>
<dbReference type="Pfam" id="PF01063">
    <property type="entry name" value="Aminotran_4"/>
    <property type="match status" value="1"/>
</dbReference>
<evidence type="ECO:0000313" key="14">
    <source>
        <dbReference type="Proteomes" id="UP000219546"/>
    </source>
</evidence>
<dbReference type="Gene3D" id="3.30.470.10">
    <property type="match status" value="1"/>
</dbReference>
<comment type="similarity">
    <text evidence="2 10">Belongs to the class-IV pyridoxal-phosphate-dependent aminotransferase family.</text>
</comment>
<evidence type="ECO:0000256" key="1">
    <source>
        <dbReference type="ARBA" id="ARBA00001933"/>
    </source>
</evidence>
<organism evidence="13 14">
    <name type="scientific">Bacillus oleivorans</name>
    <dbReference type="NCBI Taxonomy" id="1448271"/>
    <lineage>
        <taxon>Bacteria</taxon>
        <taxon>Bacillati</taxon>
        <taxon>Bacillota</taxon>
        <taxon>Bacilli</taxon>
        <taxon>Bacillales</taxon>
        <taxon>Bacillaceae</taxon>
        <taxon>Bacillus</taxon>
    </lineage>
</organism>
<dbReference type="InterPro" id="IPR005784">
    <property type="entry name" value="D_amino_transT"/>
</dbReference>
<dbReference type="Proteomes" id="UP000219546">
    <property type="component" value="Unassembled WGS sequence"/>
</dbReference>
<proteinExistence type="inferred from homology"/>
<dbReference type="GO" id="GO:0046394">
    <property type="term" value="P:carboxylic acid biosynthetic process"/>
    <property type="evidence" value="ECO:0007669"/>
    <property type="project" value="UniProtKB-ARBA"/>
</dbReference>
<dbReference type="GO" id="GO:0005829">
    <property type="term" value="C:cytosol"/>
    <property type="evidence" value="ECO:0007669"/>
    <property type="project" value="TreeGrafter"/>
</dbReference>
<gene>
    <name evidence="13" type="ORF">SAMN05877753_105113</name>
</gene>
<dbReference type="SUPFAM" id="SSF56752">
    <property type="entry name" value="D-aminoacid aminotransferase-like PLP-dependent enzymes"/>
    <property type="match status" value="1"/>
</dbReference>
<evidence type="ECO:0000256" key="12">
    <source>
        <dbReference type="RuleBase" id="RU004520"/>
    </source>
</evidence>
<protein>
    <recommendedName>
        <fullName evidence="5 12">D-alanine aminotransferase</fullName>
        <ecNumber evidence="4 12">2.6.1.21</ecNumber>
    </recommendedName>
</protein>
<dbReference type="NCBIfam" id="TIGR01121">
    <property type="entry name" value="D_amino_aminoT"/>
    <property type="match status" value="1"/>
</dbReference>
<sequence length="284" mass="31660">MEKVLWNGKIVNKDDVRISIDDRAFHFGDGVYEVVRVYDGELYLAEGHMKRLYDSARKIGIQLELAPDEILASLVELKEATDLIDGTIYVQVSRGEWPRNHAFPDKAVVPQMVGFTKEAKRPLEQMKSGVKATIIEDTRWLHCDIKSISLLGNVLAKQKAVEAGCFESIQHRNGVVTEGSSTNVFIVKGGTVYTHPADHLILNGITRQRIIELGRQEGLDIQEVAFTTDELLQADEVFVAGTTVEVMPVIQVDDKKYSDQPGPITLKLQSLLFEDIAKLASIKS</sequence>
<dbReference type="InterPro" id="IPR018300">
    <property type="entry name" value="Aminotrans_IV_CS"/>
</dbReference>
<evidence type="ECO:0000256" key="3">
    <source>
        <dbReference type="ARBA" id="ARBA00011738"/>
    </source>
</evidence>
<dbReference type="GO" id="GO:0008652">
    <property type="term" value="P:amino acid biosynthetic process"/>
    <property type="evidence" value="ECO:0007669"/>
    <property type="project" value="UniProtKB-ARBA"/>
</dbReference>
<keyword evidence="7" id="KW-0808">Transferase</keyword>
<evidence type="ECO:0000256" key="5">
    <source>
        <dbReference type="ARBA" id="ARBA00021779"/>
    </source>
</evidence>
<evidence type="ECO:0000313" key="13">
    <source>
        <dbReference type="EMBL" id="SNX71323.1"/>
    </source>
</evidence>
<evidence type="ECO:0000256" key="10">
    <source>
        <dbReference type="RuleBase" id="RU004106"/>
    </source>
</evidence>
<comment type="function">
    <text evidence="12">Acts on the D-isomers of alanine, leucine, aspartate, glutamate, aminobutyrate, norvaline and asparagine. The enzyme transfers an amino group from a substrate D-amino acid to the pyridoxal phosphate cofactor to form pyridoxamine and an alpha-keto acid in the first half-reaction.</text>
</comment>
<dbReference type="EMBL" id="OAOP01000005">
    <property type="protein sequence ID" value="SNX71323.1"/>
    <property type="molecule type" value="Genomic_DNA"/>
</dbReference>
<dbReference type="GO" id="GO:0046416">
    <property type="term" value="P:D-amino acid metabolic process"/>
    <property type="evidence" value="ECO:0007669"/>
    <property type="project" value="InterPro"/>
</dbReference>
<evidence type="ECO:0000256" key="9">
    <source>
        <dbReference type="ARBA" id="ARBA00047911"/>
    </source>
</evidence>
<evidence type="ECO:0000256" key="8">
    <source>
        <dbReference type="ARBA" id="ARBA00022898"/>
    </source>
</evidence>
<dbReference type="AlphaFoldDB" id="A0A285CWI3"/>
<comment type="catalytic activity">
    <reaction evidence="9 12">
        <text>D-alanine + 2-oxoglutarate = D-glutamate + pyruvate</text>
        <dbReference type="Rhea" id="RHEA:15869"/>
        <dbReference type="ChEBI" id="CHEBI:15361"/>
        <dbReference type="ChEBI" id="CHEBI:16810"/>
        <dbReference type="ChEBI" id="CHEBI:29986"/>
        <dbReference type="ChEBI" id="CHEBI:57416"/>
        <dbReference type="EC" id="2.6.1.21"/>
    </reaction>
</comment>
<keyword evidence="8 11" id="KW-0663">Pyridoxal phosphate</keyword>
<dbReference type="RefSeq" id="WP_097158927.1">
    <property type="nucleotide sequence ID" value="NZ_JBEPMQ010000004.1"/>
</dbReference>